<protein>
    <submittedName>
        <fullName evidence="2">Uncharacterized protein</fullName>
    </submittedName>
</protein>
<sequence length="424" mass="47215">MSCIGIGGESTKSRSSLLDAAPHTARRANITPTIISSVSPIIFLISPISEYSAAKSIPRMELECVNLSSSTGSRTKQGRPQQVIQDFRNLKLSHDSRSLVPLPKKATQQDPVEQEGRKGNGQIFSRLGNARYDTLACFTTFSATPRSDHRVNRKRTLNLGICLRLVMTVDDALSSITRAPGSWGTPQDIDRHITVRPKGIPQWNAPFGTRDADGMQMGVKWTHASIHLLDATYRLCPELTTSSAVFKLTKTIQNFLSGPQVGRDDPLSGINQEGINQPRESSGPLSLVPRTQELFSSIGQDVNEYRESSRPPLPVPRIRKLLSGIEDSQIINRSRASSRPLSPSRDQKKKKLRVLKEECLTSCISVRHTRWHSSLAPKVERRSTEAKKIRTQRKTPRLRLMPNSKIIARSRCSFSMFLDSTQSV</sequence>
<dbReference type="GeneID" id="19334355"/>
<organism evidence="2 3">
    <name type="scientific">Pseudocercospora fijiensis (strain CIRAD86)</name>
    <name type="common">Black leaf streak disease fungus</name>
    <name type="synonym">Mycosphaerella fijiensis</name>
    <dbReference type="NCBI Taxonomy" id="383855"/>
    <lineage>
        <taxon>Eukaryota</taxon>
        <taxon>Fungi</taxon>
        <taxon>Dikarya</taxon>
        <taxon>Ascomycota</taxon>
        <taxon>Pezizomycotina</taxon>
        <taxon>Dothideomycetes</taxon>
        <taxon>Dothideomycetidae</taxon>
        <taxon>Mycosphaerellales</taxon>
        <taxon>Mycosphaerellaceae</taxon>
        <taxon>Pseudocercospora</taxon>
    </lineage>
</organism>
<dbReference type="AlphaFoldDB" id="M3AIU8"/>
<name>M3AIU8_PSEFD</name>
<proteinExistence type="predicted"/>
<feature type="region of interest" description="Disordered" evidence="1">
    <location>
        <begin position="98"/>
        <end position="120"/>
    </location>
</feature>
<gene>
    <name evidence="2" type="ORF">MYCFIDRAFT_180265</name>
</gene>
<evidence type="ECO:0000313" key="2">
    <source>
        <dbReference type="EMBL" id="EME77118.1"/>
    </source>
</evidence>
<feature type="region of interest" description="Disordered" evidence="1">
    <location>
        <begin position="259"/>
        <end position="286"/>
    </location>
</feature>
<dbReference type="EMBL" id="KB446569">
    <property type="protein sequence ID" value="EME77118.1"/>
    <property type="molecule type" value="Genomic_DNA"/>
</dbReference>
<keyword evidence="3" id="KW-1185">Reference proteome</keyword>
<reference evidence="2 3" key="1">
    <citation type="journal article" date="2012" name="PLoS Pathog.">
        <title>Diverse lifestyles and strategies of plant pathogenesis encoded in the genomes of eighteen Dothideomycetes fungi.</title>
        <authorList>
            <person name="Ohm R.A."/>
            <person name="Feau N."/>
            <person name="Henrissat B."/>
            <person name="Schoch C.L."/>
            <person name="Horwitz B.A."/>
            <person name="Barry K.W."/>
            <person name="Condon B.J."/>
            <person name="Copeland A.C."/>
            <person name="Dhillon B."/>
            <person name="Glaser F."/>
            <person name="Hesse C.N."/>
            <person name="Kosti I."/>
            <person name="LaButti K."/>
            <person name="Lindquist E.A."/>
            <person name="Lucas S."/>
            <person name="Salamov A.A."/>
            <person name="Bradshaw R.E."/>
            <person name="Ciuffetti L."/>
            <person name="Hamelin R.C."/>
            <person name="Kema G.H.J."/>
            <person name="Lawrence C."/>
            <person name="Scott J.A."/>
            <person name="Spatafora J.W."/>
            <person name="Turgeon B.G."/>
            <person name="de Wit P.J.G.M."/>
            <person name="Zhong S."/>
            <person name="Goodwin S.B."/>
            <person name="Grigoriev I.V."/>
        </authorList>
    </citation>
    <scope>NUCLEOTIDE SEQUENCE [LARGE SCALE GENOMIC DNA]</scope>
    <source>
        <strain evidence="2 3">CIRAD86</strain>
    </source>
</reference>
<dbReference type="Proteomes" id="UP000016932">
    <property type="component" value="Unassembled WGS sequence"/>
</dbReference>
<dbReference type="RefSeq" id="XP_007932332.1">
    <property type="nucleotide sequence ID" value="XM_007934141.1"/>
</dbReference>
<dbReference type="KEGG" id="pfj:MYCFIDRAFT_180265"/>
<dbReference type="HOGENOM" id="CLU_647455_0_0_1"/>
<evidence type="ECO:0000256" key="1">
    <source>
        <dbReference type="SAM" id="MobiDB-lite"/>
    </source>
</evidence>
<feature type="compositionally biased region" description="Polar residues" evidence="1">
    <location>
        <begin position="269"/>
        <end position="284"/>
    </location>
</feature>
<evidence type="ECO:0000313" key="3">
    <source>
        <dbReference type="Proteomes" id="UP000016932"/>
    </source>
</evidence>
<accession>M3AIU8</accession>
<dbReference type="VEuPathDB" id="FungiDB:MYCFIDRAFT_180265"/>